<comment type="caution">
    <text evidence="3">The sequence shown here is derived from an EMBL/GenBank/DDBJ whole genome shotgun (WGS) entry which is preliminary data.</text>
</comment>
<dbReference type="GO" id="GO:0006753">
    <property type="term" value="P:nucleoside phosphate metabolic process"/>
    <property type="evidence" value="ECO:0007669"/>
    <property type="project" value="TreeGrafter"/>
</dbReference>
<dbReference type="PROSITE" id="PS00893">
    <property type="entry name" value="NUDIX_BOX"/>
    <property type="match status" value="1"/>
</dbReference>
<name>A0A9P6FTI3_9FUNG</name>
<evidence type="ECO:0000313" key="4">
    <source>
        <dbReference type="Proteomes" id="UP000780801"/>
    </source>
</evidence>
<dbReference type="Pfam" id="PF00293">
    <property type="entry name" value="NUDIX"/>
    <property type="match status" value="1"/>
</dbReference>
<organism evidence="3 4">
    <name type="scientific">Lunasporangiospora selenospora</name>
    <dbReference type="NCBI Taxonomy" id="979761"/>
    <lineage>
        <taxon>Eukaryota</taxon>
        <taxon>Fungi</taxon>
        <taxon>Fungi incertae sedis</taxon>
        <taxon>Mucoromycota</taxon>
        <taxon>Mortierellomycotina</taxon>
        <taxon>Mortierellomycetes</taxon>
        <taxon>Mortierellales</taxon>
        <taxon>Mortierellaceae</taxon>
        <taxon>Lunasporangiospora</taxon>
    </lineage>
</organism>
<keyword evidence="1" id="KW-0378">Hydrolase</keyword>
<dbReference type="PANTHER" id="PTHR11839:SF1">
    <property type="entry name" value="ADP-SUGAR PYROPHOSPHATASE"/>
    <property type="match status" value="1"/>
</dbReference>
<dbReference type="GO" id="GO:0016787">
    <property type="term" value="F:hydrolase activity"/>
    <property type="evidence" value="ECO:0007669"/>
    <property type="project" value="UniProtKB-KW"/>
</dbReference>
<feature type="domain" description="Nudix hydrolase" evidence="2">
    <location>
        <begin position="58"/>
        <end position="216"/>
    </location>
</feature>
<dbReference type="EMBL" id="JAABOA010001613">
    <property type="protein sequence ID" value="KAF9581204.1"/>
    <property type="molecule type" value="Genomic_DNA"/>
</dbReference>
<evidence type="ECO:0000259" key="2">
    <source>
        <dbReference type="PROSITE" id="PS51462"/>
    </source>
</evidence>
<dbReference type="Proteomes" id="UP000780801">
    <property type="component" value="Unassembled WGS sequence"/>
</dbReference>
<dbReference type="PANTHER" id="PTHR11839">
    <property type="entry name" value="UDP/ADP-SUGAR PYROPHOSPHATASE"/>
    <property type="match status" value="1"/>
</dbReference>
<dbReference type="InterPro" id="IPR000086">
    <property type="entry name" value="NUDIX_hydrolase_dom"/>
</dbReference>
<accession>A0A9P6FTI3</accession>
<dbReference type="InterPro" id="IPR020084">
    <property type="entry name" value="NUDIX_hydrolase_CS"/>
</dbReference>
<evidence type="ECO:0000256" key="1">
    <source>
        <dbReference type="ARBA" id="ARBA00022801"/>
    </source>
</evidence>
<evidence type="ECO:0000313" key="3">
    <source>
        <dbReference type="EMBL" id="KAF9581204.1"/>
    </source>
</evidence>
<dbReference type="AlphaFoldDB" id="A0A9P6FTI3"/>
<dbReference type="PROSITE" id="PS51462">
    <property type="entry name" value="NUDIX"/>
    <property type="match status" value="1"/>
</dbReference>
<dbReference type="InterPro" id="IPR015797">
    <property type="entry name" value="NUDIX_hydrolase-like_dom_sf"/>
</dbReference>
<dbReference type="GO" id="GO:0019693">
    <property type="term" value="P:ribose phosphate metabolic process"/>
    <property type="evidence" value="ECO:0007669"/>
    <property type="project" value="TreeGrafter"/>
</dbReference>
<dbReference type="OrthoDB" id="10249920at2759"/>
<keyword evidence="4" id="KW-1185">Reference proteome</keyword>
<dbReference type="CDD" id="cd18888">
    <property type="entry name" value="NUDIX_ADPRase_Nudt5"/>
    <property type="match status" value="1"/>
</dbReference>
<dbReference type="Gene3D" id="3.90.79.10">
    <property type="entry name" value="Nucleoside Triphosphate Pyrophosphohydrolase"/>
    <property type="match status" value="1"/>
</dbReference>
<sequence>MMLEKPIVDIKIEEDKNLGAGRWLTLHELTFKDPSGQERRWELCRRARRTPIPANSTTSVDAVDVIAVIKGPLEETASKSTPTHVVLVVQYRPAVKAFTVEFPSGLIDPNEEPAEAALRELAEETGFSQKAGHKIQVLKTSVPIAYEPGLTDSCSCAVLIEIEMDEKELFNSDSRQAKPEDDEWSLQVIMMPLKDLLQGLQDLQTSAGGPSKLVLDSRLYLWAIGREMSA</sequence>
<gene>
    <name evidence="3" type="ORF">BGW38_001869</name>
</gene>
<reference evidence="3" key="1">
    <citation type="journal article" date="2020" name="Fungal Divers.">
        <title>Resolving the Mortierellaceae phylogeny through synthesis of multi-gene phylogenetics and phylogenomics.</title>
        <authorList>
            <person name="Vandepol N."/>
            <person name="Liber J."/>
            <person name="Desiro A."/>
            <person name="Na H."/>
            <person name="Kennedy M."/>
            <person name="Barry K."/>
            <person name="Grigoriev I.V."/>
            <person name="Miller A.N."/>
            <person name="O'Donnell K."/>
            <person name="Stajich J.E."/>
            <person name="Bonito G."/>
        </authorList>
    </citation>
    <scope>NUCLEOTIDE SEQUENCE</scope>
    <source>
        <strain evidence="3">KOD1015</strain>
    </source>
</reference>
<protein>
    <recommendedName>
        <fullName evidence="2">Nudix hydrolase domain-containing protein</fullName>
    </recommendedName>
</protein>
<dbReference type="SUPFAM" id="SSF55811">
    <property type="entry name" value="Nudix"/>
    <property type="match status" value="1"/>
</dbReference>
<proteinExistence type="predicted"/>